<dbReference type="InterPro" id="IPR024301">
    <property type="entry name" value="Amidase_6"/>
</dbReference>
<dbReference type="PANTHER" id="PTHR40032:SF1">
    <property type="entry name" value="EXPORTED PROTEIN"/>
    <property type="match status" value="1"/>
</dbReference>
<sequence length="434" mass="48220">MNNRRKKWRSLAAVCLACALGFVGCKAEDGGKEAASEALSDSMKEETGNSGEMASDAGTDTGKRARGSGKLEYGPGAGQVLSQEQEKLLLDYMNIYFASLEDFEPRRMDGLFADKEQEELAQEAVGLQISLRKMQKADYTLASWSYVLTLDEISPQEDGTIHIRASEDSIQNFSQNPDTDSRRYGSPHQFVLGEKSGSWKLESHISFDPVWLMLWSEKGGLDAEDVAREYADAVPEYLEYAEEALSDREEDREREAEAVEAQEPYDRQAALRYARRYVQDRNGEWEDYGSRGGNCQNYASQVLHAGGIPMDIYGDAVWKWYWDEVSNVPGARGRSSSWTGVDEFMAYASENTGYGLAAEMDAPYYDGEPGDLLHMGMDGDWGHTVVVSALVTDESGRTVDYLVDSNTGDLSDYPASLYGYPEIVLTKIAGWNEG</sequence>
<evidence type="ECO:0000256" key="1">
    <source>
        <dbReference type="SAM" id="MobiDB-lite"/>
    </source>
</evidence>
<dbReference type="Pfam" id="PF12671">
    <property type="entry name" value="Amidase_6"/>
    <property type="match status" value="1"/>
</dbReference>
<keyword evidence="2" id="KW-0732">Signal</keyword>
<proteinExistence type="predicted"/>
<evidence type="ECO:0000259" key="3">
    <source>
        <dbReference type="Pfam" id="PF12671"/>
    </source>
</evidence>
<gene>
    <name evidence="4" type="ORF">H9912_10410</name>
</gene>
<feature type="signal peptide" evidence="2">
    <location>
        <begin position="1"/>
        <end position="27"/>
    </location>
</feature>
<dbReference type="PROSITE" id="PS51257">
    <property type="entry name" value="PROKAR_LIPOPROTEIN"/>
    <property type="match status" value="1"/>
</dbReference>
<reference evidence="4" key="2">
    <citation type="submission" date="2021-04" db="EMBL/GenBank/DDBJ databases">
        <authorList>
            <person name="Gilroy R."/>
        </authorList>
    </citation>
    <scope>NUCLEOTIDE SEQUENCE</scope>
    <source>
        <strain evidence="4">ChiHjej8B7-25341</strain>
    </source>
</reference>
<organism evidence="4 5">
    <name type="scientific">Candidatus Eisenbergiella stercorigallinarum</name>
    <dbReference type="NCBI Taxonomy" id="2838557"/>
    <lineage>
        <taxon>Bacteria</taxon>
        <taxon>Bacillati</taxon>
        <taxon>Bacillota</taxon>
        <taxon>Clostridia</taxon>
        <taxon>Lachnospirales</taxon>
        <taxon>Lachnospiraceae</taxon>
        <taxon>Eisenbergiella</taxon>
    </lineage>
</organism>
<name>A0A9D2U0K5_9FIRM</name>
<feature type="domain" description="Putative amidase" evidence="3">
    <location>
        <begin position="265"/>
        <end position="417"/>
    </location>
</feature>
<evidence type="ECO:0000313" key="4">
    <source>
        <dbReference type="EMBL" id="HJD32337.1"/>
    </source>
</evidence>
<dbReference type="EMBL" id="DWUW01000296">
    <property type="protein sequence ID" value="HJD32337.1"/>
    <property type="molecule type" value="Genomic_DNA"/>
</dbReference>
<accession>A0A9D2U0K5</accession>
<comment type="caution">
    <text evidence="4">The sequence shown here is derived from an EMBL/GenBank/DDBJ whole genome shotgun (WGS) entry which is preliminary data.</text>
</comment>
<evidence type="ECO:0000313" key="5">
    <source>
        <dbReference type="Proteomes" id="UP000823851"/>
    </source>
</evidence>
<evidence type="ECO:0000256" key="2">
    <source>
        <dbReference type="SAM" id="SignalP"/>
    </source>
</evidence>
<dbReference type="PANTHER" id="PTHR40032">
    <property type="entry name" value="EXPORTED PROTEIN-RELATED"/>
    <property type="match status" value="1"/>
</dbReference>
<dbReference type="AlphaFoldDB" id="A0A9D2U0K5"/>
<protein>
    <submittedName>
        <fullName evidence="4">Amidase domain-containing protein</fullName>
    </submittedName>
</protein>
<dbReference type="Proteomes" id="UP000823851">
    <property type="component" value="Unassembled WGS sequence"/>
</dbReference>
<reference evidence="4" key="1">
    <citation type="journal article" date="2021" name="PeerJ">
        <title>Extensive microbial diversity within the chicken gut microbiome revealed by metagenomics and culture.</title>
        <authorList>
            <person name="Gilroy R."/>
            <person name="Ravi A."/>
            <person name="Getino M."/>
            <person name="Pursley I."/>
            <person name="Horton D.L."/>
            <person name="Alikhan N.F."/>
            <person name="Baker D."/>
            <person name="Gharbi K."/>
            <person name="Hall N."/>
            <person name="Watson M."/>
            <person name="Adriaenssens E.M."/>
            <person name="Foster-Nyarko E."/>
            <person name="Jarju S."/>
            <person name="Secka A."/>
            <person name="Antonio M."/>
            <person name="Oren A."/>
            <person name="Chaudhuri R.R."/>
            <person name="La Ragione R."/>
            <person name="Hildebrand F."/>
            <person name="Pallen M.J."/>
        </authorList>
    </citation>
    <scope>NUCLEOTIDE SEQUENCE</scope>
    <source>
        <strain evidence="4">ChiHjej8B7-25341</strain>
    </source>
</reference>
<feature type="region of interest" description="Disordered" evidence="1">
    <location>
        <begin position="36"/>
        <end position="76"/>
    </location>
</feature>
<feature type="chain" id="PRO_5038484013" evidence="2">
    <location>
        <begin position="28"/>
        <end position="434"/>
    </location>
</feature>